<dbReference type="Pfam" id="PF02556">
    <property type="entry name" value="SecB"/>
    <property type="match status" value="1"/>
</dbReference>
<sequence length="140" mass="15859">MSNPSTSNIQFESFSVRESHIKFNEPGKYKINIQFTPKGYIFINLNQFHLKLDVNIKDAEDKFEIKLSTISVFTYPEEASVDEYKQSLFILNAPAIVFPYIRAYISSLTALSGMPTLTLPTLNMANLGEELKANLSEVLD</sequence>
<dbReference type="EMBL" id="QUSX01000001">
    <property type="protein sequence ID" value="RRQ49799.1"/>
    <property type="molecule type" value="Genomic_DNA"/>
</dbReference>
<dbReference type="GO" id="GO:0015031">
    <property type="term" value="P:protein transport"/>
    <property type="evidence" value="ECO:0007669"/>
    <property type="project" value="UniProtKB-KW"/>
</dbReference>
<dbReference type="OrthoDB" id="983047at2"/>
<evidence type="ECO:0000313" key="5">
    <source>
        <dbReference type="EMBL" id="RRQ49799.1"/>
    </source>
</evidence>
<dbReference type="Proteomes" id="UP000286990">
    <property type="component" value="Unassembled WGS sequence"/>
</dbReference>
<keyword evidence="2" id="KW-0813">Transport</keyword>
<gene>
    <name evidence="5" type="ORF">DZC72_04200</name>
</gene>
<dbReference type="GO" id="GO:0051262">
    <property type="term" value="P:protein tetramerization"/>
    <property type="evidence" value="ECO:0007669"/>
    <property type="project" value="InterPro"/>
</dbReference>
<organism evidence="5 6">
    <name type="scientific">Maribacter algicola</name>
    <dbReference type="NCBI Taxonomy" id="2498892"/>
    <lineage>
        <taxon>Bacteria</taxon>
        <taxon>Pseudomonadati</taxon>
        <taxon>Bacteroidota</taxon>
        <taxon>Flavobacteriia</taxon>
        <taxon>Flavobacteriales</taxon>
        <taxon>Flavobacteriaceae</taxon>
        <taxon>Maribacter</taxon>
    </lineage>
</organism>
<dbReference type="InterPro" id="IPR035958">
    <property type="entry name" value="SecB-like_sf"/>
</dbReference>
<comment type="caution">
    <text evidence="5">The sequence shown here is derived from an EMBL/GenBank/DDBJ whole genome shotgun (WGS) entry which is preliminary data.</text>
</comment>
<comment type="similarity">
    <text evidence="1">Belongs to the SecB family.</text>
</comment>
<dbReference type="Gene3D" id="3.10.420.10">
    <property type="entry name" value="SecB-like"/>
    <property type="match status" value="1"/>
</dbReference>
<dbReference type="SUPFAM" id="SSF54611">
    <property type="entry name" value="SecB-like"/>
    <property type="match status" value="1"/>
</dbReference>
<evidence type="ECO:0000256" key="2">
    <source>
        <dbReference type="ARBA" id="ARBA00022448"/>
    </source>
</evidence>
<keyword evidence="4" id="KW-0811">Translocation</keyword>
<evidence type="ECO:0000313" key="6">
    <source>
        <dbReference type="Proteomes" id="UP000286990"/>
    </source>
</evidence>
<proteinExistence type="inferred from homology"/>
<dbReference type="InterPro" id="IPR003708">
    <property type="entry name" value="SecB"/>
</dbReference>
<reference evidence="6" key="1">
    <citation type="submission" date="2018-12" db="EMBL/GenBank/DDBJ databases">
        <title>Maribacter lutimaris sp. nov., isolated from marine sediment.</title>
        <authorList>
            <person name="Kim K.K."/>
        </authorList>
    </citation>
    <scope>NUCLEOTIDE SEQUENCE [LARGE SCALE GENOMIC DNA]</scope>
    <source>
        <strain evidence="6">PoM-212</strain>
    </source>
</reference>
<accession>A0A3R8RPE4</accession>
<keyword evidence="3" id="KW-0653">Protein transport</keyword>
<dbReference type="GO" id="GO:0051082">
    <property type="term" value="F:unfolded protein binding"/>
    <property type="evidence" value="ECO:0007669"/>
    <property type="project" value="InterPro"/>
</dbReference>
<evidence type="ECO:0000256" key="1">
    <source>
        <dbReference type="ARBA" id="ARBA00009990"/>
    </source>
</evidence>
<evidence type="ECO:0000256" key="3">
    <source>
        <dbReference type="ARBA" id="ARBA00022927"/>
    </source>
</evidence>
<name>A0A3R8RPE4_9FLAO</name>
<dbReference type="RefSeq" id="WP_125221617.1">
    <property type="nucleotide sequence ID" value="NZ_QUSX01000001.1"/>
</dbReference>
<evidence type="ECO:0000256" key="4">
    <source>
        <dbReference type="ARBA" id="ARBA00023010"/>
    </source>
</evidence>
<dbReference type="AlphaFoldDB" id="A0A3R8RPE4"/>
<keyword evidence="6" id="KW-1185">Reference proteome</keyword>
<protein>
    <submittedName>
        <fullName evidence="5">Protein export chaperone secb</fullName>
    </submittedName>
</protein>